<protein>
    <submittedName>
        <fullName evidence="11">Chaperone protein EcpD</fullName>
    </submittedName>
</protein>
<dbReference type="InterPro" id="IPR013783">
    <property type="entry name" value="Ig-like_fold"/>
</dbReference>
<keyword evidence="6 8" id="KW-0143">Chaperone</keyword>
<dbReference type="EMBL" id="FMYQ01000013">
    <property type="protein sequence ID" value="SDD01975.1"/>
    <property type="molecule type" value="Genomic_DNA"/>
</dbReference>
<evidence type="ECO:0000256" key="1">
    <source>
        <dbReference type="ARBA" id="ARBA00004418"/>
    </source>
</evidence>
<comment type="subcellular location">
    <subcellularLocation>
        <location evidence="1 8">Periplasm</location>
    </subcellularLocation>
</comment>
<dbReference type="InterPro" id="IPR050643">
    <property type="entry name" value="Periplasmic_pilus_chap"/>
</dbReference>
<dbReference type="RefSeq" id="WP_091998036.1">
    <property type="nucleotide sequence ID" value="NZ_FMYQ01000013.1"/>
</dbReference>
<keyword evidence="5" id="KW-0574">Periplasm</keyword>
<evidence type="ECO:0000256" key="8">
    <source>
        <dbReference type="RuleBase" id="RU003918"/>
    </source>
</evidence>
<evidence type="ECO:0000256" key="5">
    <source>
        <dbReference type="ARBA" id="ARBA00022764"/>
    </source>
</evidence>
<dbReference type="PROSITE" id="PS00635">
    <property type="entry name" value="PILI_CHAPERONE"/>
    <property type="match status" value="1"/>
</dbReference>
<keyword evidence="4" id="KW-0732">Signal</keyword>
<evidence type="ECO:0000313" key="11">
    <source>
        <dbReference type="EMBL" id="SDD01975.1"/>
    </source>
</evidence>
<dbReference type="SUPFAM" id="SSF49354">
    <property type="entry name" value="PapD-like"/>
    <property type="match status" value="1"/>
</dbReference>
<sequence>MSRWISKVLAMLALNAIVLGGLAHASVVITGTRVIFPGASREVSVKLDNDGKAPALVQAWMDTGNEKAAPESIKVPFVLTPSIFRLDPGKGQTLRMVYTGEPLPADKESLFWLNVLEIPPKARSDDGTNKIQLAFRSRIKVMYRPAGLPGSAEDAPKQLRWEIVHRDGTKGYELAVSNPSSYVVNLGSVELEAAGRKHEIEPQYVPAKDSIYFPIPGLTTVPANGATVTYSSIDDWGLIRPATPAQVISNGTLH</sequence>
<dbReference type="Gene3D" id="2.60.40.10">
    <property type="entry name" value="Immunoglobulins"/>
    <property type="match status" value="2"/>
</dbReference>
<dbReference type="PANTHER" id="PTHR30251:SF2">
    <property type="entry name" value="FIMBRIAL CHAPERONE YADV-RELATED"/>
    <property type="match status" value="1"/>
</dbReference>
<organism evidence="11 12">
    <name type="scientific">Paraburkholderia lycopersici</name>
    <dbReference type="NCBI Taxonomy" id="416944"/>
    <lineage>
        <taxon>Bacteria</taxon>
        <taxon>Pseudomonadati</taxon>
        <taxon>Pseudomonadota</taxon>
        <taxon>Betaproteobacteria</taxon>
        <taxon>Burkholderiales</taxon>
        <taxon>Burkholderiaceae</taxon>
        <taxon>Paraburkholderia</taxon>
    </lineage>
</organism>
<dbReference type="PANTHER" id="PTHR30251">
    <property type="entry name" value="PILUS ASSEMBLY CHAPERONE"/>
    <property type="match status" value="1"/>
</dbReference>
<keyword evidence="7" id="KW-0393">Immunoglobulin domain</keyword>
<evidence type="ECO:0000256" key="7">
    <source>
        <dbReference type="ARBA" id="ARBA00023319"/>
    </source>
</evidence>
<dbReference type="InterPro" id="IPR008962">
    <property type="entry name" value="PapD-like_sf"/>
</dbReference>
<dbReference type="Pfam" id="PF02753">
    <property type="entry name" value="PapD_C"/>
    <property type="match status" value="1"/>
</dbReference>
<proteinExistence type="inferred from homology"/>
<dbReference type="PRINTS" id="PR00969">
    <property type="entry name" value="CHAPERONPILI"/>
</dbReference>
<dbReference type="InterPro" id="IPR016148">
    <property type="entry name" value="Pili_assmbl_chaperone_C"/>
</dbReference>
<evidence type="ECO:0000256" key="4">
    <source>
        <dbReference type="ARBA" id="ARBA00022729"/>
    </source>
</evidence>
<dbReference type="InterPro" id="IPR001829">
    <property type="entry name" value="Pili_assmbl_chaperone_bac"/>
</dbReference>
<keyword evidence="3" id="KW-1029">Fimbrium biogenesis</keyword>
<dbReference type="Pfam" id="PF00345">
    <property type="entry name" value="PapD_N"/>
    <property type="match status" value="1"/>
</dbReference>
<comment type="similarity">
    <text evidence="2 8">Belongs to the periplasmic pilus chaperone family.</text>
</comment>
<keyword evidence="12" id="KW-1185">Reference proteome</keyword>
<accession>A0A1G6RD37</accession>
<dbReference type="OrthoDB" id="9131059at2"/>
<evidence type="ECO:0000259" key="10">
    <source>
        <dbReference type="Pfam" id="PF02753"/>
    </source>
</evidence>
<evidence type="ECO:0000259" key="9">
    <source>
        <dbReference type="Pfam" id="PF00345"/>
    </source>
</evidence>
<dbReference type="InterPro" id="IPR036316">
    <property type="entry name" value="Pili_assmbl_chap_C_dom_sf"/>
</dbReference>
<feature type="domain" description="Pili assembly chaperone C-terminal" evidence="10">
    <location>
        <begin position="176"/>
        <end position="239"/>
    </location>
</feature>
<evidence type="ECO:0000256" key="2">
    <source>
        <dbReference type="ARBA" id="ARBA00007399"/>
    </source>
</evidence>
<gene>
    <name evidence="11" type="ORF">SAMN05421548_11370</name>
</gene>
<dbReference type="STRING" id="416944.SAMN05421548_11370"/>
<dbReference type="Proteomes" id="UP000198908">
    <property type="component" value="Unassembled WGS sequence"/>
</dbReference>
<dbReference type="GO" id="GO:0071555">
    <property type="term" value="P:cell wall organization"/>
    <property type="evidence" value="ECO:0007669"/>
    <property type="project" value="InterPro"/>
</dbReference>
<evidence type="ECO:0000256" key="6">
    <source>
        <dbReference type="ARBA" id="ARBA00023186"/>
    </source>
</evidence>
<evidence type="ECO:0000256" key="3">
    <source>
        <dbReference type="ARBA" id="ARBA00022558"/>
    </source>
</evidence>
<feature type="domain" description="Pili assembly chaperone N-terminal" evidence="9">
    <location>
        <begin position="26"/>
        <end position="148"/>
    </location>
</feature>
<reference evidence="12" key="1">
    <citation type="submission" date="2016-09" db="EMBL/GenBank/DDBJ databases">
        <authorList>
            <person name="Varghese N."/>
            <person name="Submissions S."/>
        </authorList>
    </citation>
    <scope>NUCLEOTIDE SEQUENCE [LARGE SCALE GENOMIC DNA]</scope>
    <source>
        <strain evidence="12">TNe-862</strain>
    </source>
</reference>
<dbReference type="FunFam" id="2.60.40.10:FF:000458">
    <property type="entry name" value="Molecular chaperone FimC"/>
    <property type="match status" value="1"/>
</dbReference>
<evidence type="ECO:0000313" key="12">
    <source>
        <dbReference type="Proteomes" id="UP000198908"/>
    </source>
</evidence>
<name>A0A1G6RD37_9BURK</name>
<dbReference type="SUPFAM" id="SSF49584">
    <property type="entry name" value="Periplasmic chaperone C-domain"/>
    <property type="match status" value="1"/>
</dbReference>
<dbReference type="AlphaFoldDB" id="A0A1G6RD37"/>
<dbReference type="GO" id="GO:0030288">
    <property type="term" value="C:outer membrane-bounded periplasmic space"/>
    <property type="evidence" value="ECO:0007669"/>
    <property type="project" value="InterPro"/>
</dbReference>
<dbReference type="InterPro" id="IPR016147">
    <property type="entry name" value="Pili_assmbl_chaperone_N"/>
</dbReference>
<dbReference type="InterPro" id="IPR018046">
    <property type="entry name" value="Pili_assmbl_chaperone_CS"/>
</dbReference>